<gene>
    <name evidence="8" type="ORF">ASPWEDRAFT_112940</name>
</gene>
<dbReference type="PROSITE" id="PS00463">
    <property type="entry name" value="ZN2_CY6_FUNGAL_1"/>
    <property type="match status" value="1"/>
</dbReference>
<dbReference type="RefSeq" id="XP_040688166.1">
    <property type="nucleotide sequence ID" value="XM_040828368.1"/>
</dbReference>
<dbReference type="OrthoDB" id="3362851at2759"/>
<evidence type="ECO:0000256" key="4">
    <source>
        <dbReference type="ARBA" id="ARBA00023163"/>
    </source>
</evidence>
<evidence type="ECO:0000256" key="1">
    <source>
        <dbReference type="ARBA" id="ARBA00022723"/>
    </source>
</evidence>
<dbReference type="GO" id="GO:0005634">
    <property type="term" value="C:nucleus"/>
    <property type="evidence" value="ECO:0007669"/>
    <property type="project" value="TreeGrafter"/>
</dbReference>
<dbReference type="InterPro" id="IPR001138">
    <property type="entry name" value="Zn2Cys6_DnaBD"/>
</dbReference>
<dbReference type="PROSITE" id="PS50048">
    <property type="entry name" value="ZN2_CY6_FUNGAL_2"/>
    <property type="match status" value="1"/>
</dbReference>
<dbReference type="InterPro" id="IPR007219">
    <property type="entry name" value="XnlR_reg_dom"/>
</dbReference>
<keyword evidence="9" id="KW-1185">Reference proteome</keyword>
<evidence type="ECO:0000313" key="8">
    <source>
        <dbReference type="EMBL" id="OJJ34490.1"/>
    </source>
</evidence>
<dbReference type="GeneID" id="63744216"/>
<dbReference type="Pfam" id="PF00172">
    <property type="entry name" value="Zn_clus"/>
    <property type="match status" value="1"/>
</dbReference>
<keyword evidence="2" id="KW-0805">Transcription regulation</keyword>
<keyword evidence="4" id="KW-0804">Transcription</keyword>
<keyword evidence="5" id="KW-0539">Nucleus</keyword>
<dbReference type="Gene3D" id="4.10.240.10">
    <property type="entry name" value="Zn(2)-C6 fungal-type DNA-binding domain"/>
    <property type="match status" value="1"/>
</dbReference>
<dbReference type="CDD" id="cd12148">
    <property type="entry name" value="fungal_TF_MHR"/>
    <property type="match status" value="1"/>
</dbReference>
<dbReference type="GO" id="GO:0008270">
    <property type="term" value="F:zinc ion binding"/>
    <property type="evidence" value="ECO:0007669"/>
    <property type="project" value="InterPro"/>
</dbReference>
<dbReference type="PANTHER" id="PTHR47424:SF5">
    <property type="entry name" value="ZN(II)2CYS6 TRANSCRIPTION FACTOR (EUROFUNG)"/>
    <property type="match status" value="1"/>
</dbReference>
<dbReference type="Proteomes" id="UP000184383">
    <property type="component" value="Unassembled WGS sequence"/>
</dbReference>
<reference evidence="9" key="1">
    <citation type="journal article" date="2017" name="Genome Biol.">
        <title>Comparative genomics reveals high biological diversity and specific adaptations in the industrially and medically important fungal genus Aspergillus.</title>
        <authorList>
            <person name="de Vries R.P."/>
            <person name="Riley R."/>
            <person name="Wiebenga A."/>
            <person name="Aguilar-Osorio G."/>
            <person name="Amillis S."/>
            <person name="Uchima C.A."/>
            <person name="Anderluh G."/>
            <person name="Asadollahi M."/>
            <person name="Askin M."/>
            <person name="Barry K."/>
            <person name="Battaglia E."/>
            <person name="Bayram O."/>
            <person name="Benocci T."/>
            <person name="Braus-Stromeyer S.A."/>
            <person name="Caldana C."/>
            <person name="Canovas D."/>
            <person name="Cerqueira G.C."/>
            <person name="Chen F."/>
            <person name="Chen W."/>
            <person name="Choi C."/>
            <person name="Clum A."/>
            <person name="Dos Santos R.A."/>
            <person name="Damasio A.R."/>
            <person name="Diallinas G."/>
            <person name="Emri T."/>
            <person name="Fekete E."/>
            <person name="Flipphi M."/>
            <person name="Freyberg S."/>
            <person name="Gallo A."/>
            <person name="Gournas C."/>
            <person name="Habgood R."/>
            <person name="Hainaut M."/>
            <person name="Harispe M.L."/>
            <person name="Henrissat B."/>
            <person name="Hilden K.S."/>
            <person name="Hope R."/>
            <person name="Hossain A."/>
            <person name="Karabika E."/>
            <person name="Karaffa L."/>
            <person name="Karanyi Z."/>
            <person name="Krasevec N."/>
            <person name="Kuo A."/>
            <person name="Kusch H."/>
            <person name="LaButti K."/>
            <person name="Lagendijk E.L."/>
            <person name="Lapidus A."/>
            <person name="Levasseur A."/>
            <person name="Lindquist E."/>
            <person name="Lipzen A."/>
            <person name="Logrieco A.F."/>
            <person name="MacCabe A."/>
            <person name="Maekelae M.R."/>
            <person name="Malavazi I."/>
            <person name="Melin P."/>
            <person name="Meyer V."/>
            <person name="Mielnichuk N."/>
            <person name="Miskei M."/>
            <person name="Molnar A.P."/>
            <person name="Mule G."/>
            <person name="Ngan C.Y."/>
            <person name="Orejas M."/>
            <person name="Orosz E."/>
            <person name="Ouedraogo J.P."/>
            <person name="Overkamp K.M."/>
            <person name="Park H.-S."/>
            <person name="Perrone G."/>
            <person name="Piumi F."/>
            <person name="Punt P.J."/>
            <person name="Ram A.F."/>
            <person name="Ramon A."/>
            <person name="Rauscher S."/>
            <person name="Record E."/>
            <person name="Riano-Pachon D.M."/>
            <person name="Robert V."/>
            <person name="Roehrig J."/>
            <person name="Ruller R."/>
            <person name="Salamov A."/>
            <person name="Salih N.S."/>
            <person name="Samson R.A."/>
            <person name="Sandor E."/>
            <person name="Sanguinetti M."/>
            <person name="Schuetze T."/>
            <person name="Sepcic K."/>
            <person name="Shelest E."/>
            <person name="Sherlock G."/>
            <person name="Sophianopoulou V."/>
            <person name="Squina F.M."/>
            <person name="Sun H."/>
            <person name="Susca A."/>
            <person name="Todd R.B."/>
            <person name="Tsang A."/>
            <person name="Unkles S.E."/>
            <person name="van de Wiele N."/>
            <person name="van Rossen-Uffink D."/>
            <person name="Oliveira J.V."/>
            <person name="Vesth T.C."/>
            <person name="Visser J."/>
            <person name="Yu J.-H."/>
            <person name="Zhou M."/>
            <person name="Andersen M.R."/>
            <person name="Archer D.B."/>
            <person name="Baker S.E."/>
            <person name="Benoit I."/>
            <person name="Brakhage A.A."/>
            <person name="Braus G.H."/>
            <person name="Fischer R."/>
            <person name="Frisvad J.C."/>
            <person name="Goldman G.H."/>
            <person name="Houbraken J."/>
            <person name="Oakley B."/>
            <person name="Pocsi I."/>
            <person name="Scazzocchio C."/>
            <person name="Seiboth B."/>
            <person name="vanKuyk P.A."/>
            <person name="Wortman J."/>
            <person name="Dyer P.S."/>
            <person name="Grigoriev I.V."/>
        </authorList>
    </citation>
    <scope>NUCLEOTIDE SEQUENCE [LARGE SCALE GENOMIC DNA]</scope>
    <source>
        <strain evidence="9">DTO 134E9</strain>
    </source>
</reference>
<feature type="region of interest" description="Disordered" evidence="6">
    <location>
        <begin position="1"/>
        <end position="22"/>
    </location>
</feature>
<evidence type="ECO:0000313" key="9">
    <source>
        <dbReference type="Proteomes" id="UP000184383"/>
    </source>
</evidence>
<sequence length="771" mass="86939">MFHTFEGFGNPDTPTNERQQSVSRRVTTLRACTSCRQRKIKCDGDKPCEACRWYKKADLCQYSDPRPSRRHVEKLSNSLDEYRSVLERLFPDMPPESLIHLPRENLLELIGRNLPHQHSQTHHTSSPSTSISVDVHISPFPNEDGNLESLQTMPEEFTGDQRPSNGNVANGVSDDVNALSLSTRQPSSYLGVSSVHAVLKVIAWIAPNSLYFFSRIPAVAGKQNHIMDFPFPENTIWQKQGYEEEQGSPQVHRKITDMQSIDAYFTHIQPFVPMLDEQSFRQSYMSKSRKDSRWLALLNTVLALGSIVAGTSDDTSHRTYFQRAKSYLGLDSLGCSDLETVQTLGLIGGYYLHYISQPNLAYSLMGAALRMAAALGLHKEFSNNRDVPSKQKIASMDLKRRVWWSLFCMDTWGSMTLGRPSMGRVGHAITVQLPHYRDAGNILGILPLIENIRFCKIATQIQEVLAVAPLVKHVEISHFDNQLLEWYDDLPSVLKDHEPCSESILMTRTVMRWRYFNLRMLLYRPTLLNYAMRRVPYIALRAEERMAIERCREIAEVAIQDICATATQSQMSGWNAVWFIFQAAMVPLLGLFLSDDTVADPRATIEGCQAQVDMAMLVLARMQTWSPTAKRTLDAVARLFEASKRGPDISEETDSTSTGSYTAAHENYFHTITPPIVPSQPDAGRIMIAEDGGLPDALVSQFIDNSVSQDLWDYLSWSDRSMWPALSDSENTNDSIFLGHSDKDKNGNNNSSFLNSIADTAYLVNMSTSSY</sequence>
<evidence type="ECO:0000256" key="5">
    <source>
        <dbReference type="ARBA" id="ARBA00023242"/>
    </source>
</evidence>
<dbReference type="InterPro" id="IPR051127">
    <property type="entry name" value="Fungal_SecMet_Regulators"/>
</dbReference>
<dbReference type="SMART" id="SM00906">
    <property type="entry name" value="Fungal_trans"/>
    <property type="match status" value="1"/>
</dbReference>
<dbReference type="CDD" id="cd00067">
    <property type="entry name" value="GAL4"/>
    <property type="match status" value="1"/>
</dbReference>
<dbReference type="SMART" id="SM00066">
    <property type="entry name" value="GAL4"/>
    <property type="match status" value="1"/>
</dbReference>
<keyword evidence="3" id="KW-0238">DNA-binding</keyword>
<evidence type="ECO:0000259" key="7">
    <source>
        <dbReference type="PROSITE" id="PS50048"/>
    </source>
</evidence>
<dbReference type="EMBL" id="KV878213">
    <property type="protein sequence ID" value="OJJ34490.1"/>
    <property type="molecule type" value="Genomic_DNA"/>
</dbReference>
<dbReference type="GO" id="GO:0000981">
    <property type="term" value="F:DNA-binding transcription factor activity, RNA polymerase II-specific"/>
    <property type="evidence" value="ECO:0007669"/>
    <property type="project" value="InterPro"/>
</dbReference>
<dbReference type="SUPFAM" id="SSF57701">
    <property type="entry name" value="Zn2/Cys6 DNA-binding domain"/>
    <property type="match status" value="1"/>
</dbReference>
<dbReference type="GO" id="GO:0000978">
    <property type="term" value="F:RNA polymerase II cis-regulatory region sequence-specific DNA binding"/>
    <property type="evidence" value="ECO:0007669"/>
    <property type="project" value="TreeGrafter"/>
</dbReference>
<feature type="domain" description="Zn(2)-C6 fungal-type" evidence="7">
    <location>
        <begin position="31"/>
        <end position="62"/>
    </location>
</feature>
<dbReference type="GO" id="GO:0006351">
    <property type="term" value="P:DNA-templated transcription"/>
    <property type="evidence" value="ECO:0007669"/>
    <property type="project" value="InterPro"/>
</dbReference>
<dbReference type="VEuPathDB" id="FungiDB:ASPWEDRAFT_112940"/>
<keyword evidence="1" id="KW-0479">Metal-binding</keyword>
<accession>A0A1L9RHS1</accession>
<protein>
    <recommendedName>
        <fullName evidence="7">Zn(2)-C6 fungal-type domain-containing protein</fullName>
    </recommendedName>
</protein>
<dbReference type="GO" id="GO:0000435">
    <property type="term" value="P:positive regulation of transcription from RNA polymerase II promoter by galactose"/>
    <property type="evidence" value="ECO:0007669"/>
    <property type="project" value="TreeGrafter"/>
</dbReference>
<evidence type="ECO:0000256" key="6">
    <source>
        <dbReference type="SAM" id="MobiDB-lite"/>
    </source>
</evidence>
<evidence type="ECO:0000256" key="2">
    <source>
        <dbReference type="ARBA" id="ARBA00023015"/>
    </source>
</evidence>
<dbReference type="Pfam" id="PF04082">
    <property type="entry name" value="Fungal_trans"/>
    <property type="match status" value="1"/>
</dbReference>
<name>A0A1L9RHS1_ASPWE</name>
<dbReference type="AlphaFoldDB" id="A0A1L9RHS1"/>
<organism evidence="8 9">
    <name type="scientific">Aspergillus wentii DTO 134E9</name>
    <dbReference type="NCBI Taxonomy" id="1073089"/>
    <lineage>
        <taxon>Eukaryota</taxon>
        <taxon>Fungi</taxon>
        <taxon>Dikarya</taxon>
        <taxon>Ascomycota</taxon>
        <taxon>Pezizomycotina</taxon>
        <taxon>Eurotiomycetes</taxon>
        <taxon>Eurotiomycetidae</taxon>
        <taxon>Eurotiales</taxon>
        <taxon>Aspergillaceae</taxon>
        <taxon>Aspergillus</taxon>
        <taxon>Aspergillus subgen. Cremei</taxon>
    </lineage>
</organism>
<proteinExistence type="predicted"/>
<evidence type="ECO:0000256" key="3">
    <source>
        <dbReference type="ARBA" id="ARBA00023125"/>
    </source>
</evidence>
<feature type="compositionally biased region" description="Polar residues" evidence="6">
    <location>
        <begin position="12"/>
        <end position="22"/>
    </location>
</feature>
<dbReference type="InterPro" id="IPR036864">
    <property type="entry name" value="Zn2-C6_fun-type_DNA-bd_sf"/>
</dbReference>
<dbReference type="PANTHER" id="PTHR47424">
    <property type="entry name" value="REGULATORY PROTEIN GAL4"/>
    <property type="match status" value="1"/>
</dbReference>